<dbReference type="GeneID" id="17044074"/>
<dbReference type="Gene3D" id="2.10.25.10">
    <property type="entry name" value="Laminin"/>
    <property type="match status" value="1"/>
</dbReference>
<comment type="similarity">
    <text evidence="2">Belongs to the glycosyltransferase 47 family.</text>
</comment>
<feature type="disulfide bond" evidence="4">
    <location>
        <begin position="207"/>
        <end position="216"/>
    </location>
</feature>
<dbReference type="AlphaFoldDB" id="I0Z601"/>
<dbReference type="RefSeq" id="XP_005650614.1">
    <property type="nucleotide sequence ID" value="XM_005650557.1"/>
</dbReference>
<proteinExistence type="inferred from homology"/>
<keyword evidence="4" id="KW-0245">EGF-like domain</keyword>
<accession>I0Z601</accession>
<comment type="caution">
    <text evidence="4">Lacks conserved residue(s) required for the propagation of feature annotation.</text>
</comment>
<dbReference type="InterPro" id="IPR040911">
    <property type="entry name" value="Exostosin_GT47"/>
</dbReference>
<dbReference type="PROSITE" id="PS01186">
    <property type="entry name" value="EGF_2"/>
    <property type="match status" value="2"/>
</dbReference>
<feature type="region of interest" description="Disordered" evidence="5">
    <location>
        <begin position="57"/>
        <end position="76"/>
    </location>
</feature>
<feature type="domain" description="EGF-like" evidence="6">
    <location>
        <begin position="184"/>
        <end position="217"/>
    </location>
</feature>
<evidence type="ECO:0000256" key="1">
    <source>
        <dbReference type="ARBA" id="ARBA00004323"/>
    </source>
</evidence>
<reference evidence="7 8" key="1">
    <citation type="journal article" date="2012" name="Genome Biol.">
        <title>The genome of the polar eukaryotic microalga coccomyxa subellipsoidea reveals traits of cold adaptation.</title>
        <authorList>
            <person name="Blanc G."/>
            <person name="Agarkova I."/>
            <person name="Grimwood J."/>
            <person name="Kuo A."/>
            <person name="Brueggeman A."/>
            <person name="Dunigan D."/>
            <person name="Gurnon J."/>
            <person name="Ladunga I."/>
            <person name="Lindquist E."/>
            <person name="Lucas S."/>
            <person name="Pangilinan J."/>
            <person name="Proschold T."/>
            <person name="Salamov A."/>
            <person name="Schmutz J."/>
            <person name="Weeks D."/>
            <person name="Yamada T."/>
            <person name="Claverie J.M."/>
            <person name="Grigoriev I."/>
            <person name="Van Etten J."/>
            <person name="Lomsadze A."/>
            <person name="Borodovsky M."/>
        </authorList>
    </citation>
    <scope>NUCLEOTIDE SEQUENCE [LARGE SCALE GENOMIC DNA]</scope>
    <source>
        <strain evidence="7 8">C-169</strain>
    </source>
</reference>
<dbReference type="InterPro" id="IPR000742">
    <property type="entry name" value="EGF"/>
</dbReference>
<comment type="subcellular location">
    <subcellularLocation>
        <location evidence="1">Golgi apparatus membrane</location>
        <topology evidence="1">Single-pass type II membrane protein</topology>
    </subcellularLocation>
</comment>
<feature type="region of interest" description="Disordered" evidence="5">
    <location>
        <begin position="95"/>
        <end position="152"/>
    </location>
</feature>
<dbReference type="InterPro" id="IPR004263">
    <property type="entry name" value="Exostosin"/>
</dbReference>
<feature type="disulfide bond" evidence="4">
    <location>
        <begin position="188"/>
        <end position="198"/>
    </location>
</feature>
<dbReference type="PROSITE" id="PS50026">
    <property type="entry name" value="EGF_3"/>
    <property type="match status" value="1"/>
</dbReference>
<dbReference type="EMBL" id="AGSI01000003">
    <property type="protein sequence ID" value="EIE26070.1"/>
    <property type="molecule type" value="Genomic_DNA"/>
</dbReference>
<keyword evidence="8" id="KW-1185">Reference proteome</keyword>
<evidence type="ECO:0000256" key="4">
    <source>
        <dbReference type="PROSITE-ProRule" id="PRU00076"/>
    </source>
</evidence>
<evidence type="ECO:0000256" key="2">
    <source>
        <dbReference type="ARBA" id="ARBA00010271"/>
    </source>
</evidence>
<organism evidence="7 8">
    <name type="scientific">Coccomyxa subellipsoidea (strain C-169)</name>
    <name type="common">Green microalga</name>
    <dbReference type="NCBI Taxonomy" id="574566"/>
    <lineage>
        <taxon>Eukaryota</taxon>
        <taxon>Viridiplantae</taxon>
        <taxon>Chlorophyta</taxon>
        <taxon>core chlorophytes</taxon>
        <taxon>Trebouxiophyceae</taxon>
        <taxon>Trebouxiophyceae incertae sedis</taxon>
        <taxon>Coccomyxaceae</taxon>
        <taxon>Coccomyxa</taxon>
        <taxon>Coccomyxa subellipsoidea</taxon>
    </lineage>
</organism>
<protein>
    <submittedName>
        <fullName evidence="7">Exostosin-domain-containing protein</fullName>
    </submittedName>
</protein>
<evidence type="ECO:0000256" key="5">
    <source>
        <dbReference type="SAM" id="MobiDB-lite"/>
    </source>
</evidence>
<evidence type="ECO:0000256" key="3">
    <source>
        <dbReference type="ARBA" id="ARBA00023034"/>
    </source>
</evidence>
<keyword evidence="4" id="KW-1015">Disulfide bond</keyword>
<dbReference type="KEGG" id="csl:COCSUDRAFT_12762"/>
<dbReference type="Proteomes" id="UP000007264">
    <property type="component" value="Unassembled WGS sequence"/>
</dbReference>
<dbReference type="Pfam" id="PF23106">
    <property type="entry name" value="EGF_Teneurin"/>
    <property type="match status" value="1"/>
</dbReference>
<evidence type="ECO:0000259" key="6">
    <source>
        <dbReference type="PROSITE" id="PS50026"/>
    </source>
</evidence>
<keyword evidence="3" id="KW-0333">Golgi apparatus</keyword>
<dbReference type="PANTHER" id="PTHR11062:SF268">
    <property type="entry name" value="FAMILY PROTEIN, PUTATIVE, EXPRESSED-RELATED"/>
    <property type="match status" value="1"/>
</dbReference>
<dbReference type="Pfam" id="PF03016">
    <property type="entry name" value="Exostosin_GT47"/>
    <property type="match status" value="1"/>
</dbReference>
<dbReference type="eggNOG" id="KOG1021">
    <property type="taxonomic scope" value="Eukaryota"/>
</dbReference>
<dbReference type="GO" id="GO:0016757">
    <property type="term" value="F:glycosyltransferase activity"/>
    <property type="evidence" value="ECO:0007669"/>
    <property type="project" value="InterPro"/>
</dbReference>
<dbReference type="GO" id="GO:0000139">
    <property type="term" value="C:Golgi membrane"/>
    <property type="evidence" value="ECO:0007669"/>
    <property type="project" value="UniProtKB-SubCell"/>
</dbReference>
<feature type="compositionally biased region" description="Polar residues" evidence="5">
    <location>
        <begin position="95"/>
        <end position="105"/>
    </location>
</feature>
<dbReference type="PANTHER" id="PTHR11062">
    <property type="entry name" value="EXOSTOSIN HEPARAN SULFATE GLYCOSYLTRANSFERASE -RELATED"/>
    <property type="match status" value="1"/>
</dbReference>
<dbReference type="OrthoDB" id="522761at2759"/>
<sequence length="898" mass="100968">MSNSAAVLSRVLAVFGLSLLLGASLLLTTQWAIASFRPTLVEIDNLKHKLSIARPKRAQDHALHRQGLPRQTRGAGNNWHAAVEDVQPPEQWLENPTQQTYSQHSAFDGDLRRNRSISQPSSTDLEVQHSQQGSHKGNDTAEAAPRTQALSANETDRCRTVLGDWCQHALRQHAVLPRKQPPSSNLSCHADCNGVGNCNAITGTCDCPAGWKGVGCLERDPRPCTDRYRRYASVLLAQQGQILSYFGASTAGLLSGVCDDDIAACYCNGTNARLPSYTGTGPHSYPPARQGRPMGLHCQPNKGDDGKALHWGQHEPSKLFDPDTGWCEAATPFTRCDCFLDGMGGDYCDQPHEQTCINQCSGRGVCYLGFCKCDPGWFGHDCANRVAGLPASDGEIFSCPKTLVPEQCMSGCRVVGLGNAGVNLTEKPWLREVLPAAEQLQERRRPLIYVYDLPAEFNSRMLQYRLNKRECVWRLFKDNNESYINSWTYGIESAFHERLLQALSSEHRTLDPEEADFFFMPVYTSCFLHPVWGYVDHPWYYGPTIDCRRDGDMQICQTGANRVMQAMFMLLEAQKWVEVNHPWWRRKGGRDHIWLITHDEGSCWAPKEIRLSIILSHWGRKDVNHTSNSAFKPWDNYTQEVIHPEWWPEGYTHHIKGHACYDPIKDLIIPNLKHPAEFANFSPLVGHPQPPRDILFLFRGDVGKHRLPHYSRGIRQRLFALAQEHDWAGRHAILIGDRDDVAGDYSELLTRSKFCLVAPGDGFSPRAEDAILHGCVPVVVMDEVDPVFSSILDWSAFSLRIAEADIEQLPQILLAVPEARLQAMQRSLRNVWQRFKWSSLPIFRRIVRDIYNSNLNSVLDMSAEACCEDPAREDAFATVMQWLAHRSAALGPAAMGTN</sequence>
<gene>
    <name evidence="7" type="ORF">COCSUDRAFT_12762</name>
</gene>
<evidence type="ECO:0000313" key="8">
    <source>
        <dbReference type="Proteomes" id="UP000007264"/>
    </source>
</evidence>
<dbReference type="PROSITE" id="PS00022">
    <property type="entry name" value="EGF_1"/>
    <property type="match status" value="1"/>
</dbReference>
<feature type="compositionally biased region" description="Polar residues" evidence="5">
    <location>
        <begin position="116"/>
        <end position="135"/>
    </location>
</feature>
<comment type="caution">
    <text evidence="7">The sequence shown here is derived from an EMBL/GenBank/DDBJ whole genome shotgun (WGS) entry which is preliminary data.</text>
</comment>
<evidence type="ECO:0000313" key="7">
    <source>
        <dbReference type="EMBL" id="EIE26070.1"/>
    </source>
</evidence>
<name>I0Z601_COCSC</name>